<evidence type="ECO:0000313" key="1">
    <source>
        <dbReference type="EMBL" id="MDI9258307.1"/>
    </source>
</evidence>
<comment type="caution">
    <text evidence="1">The sequence shown here is derived from an EMBL/GenBank/DDBJ whole genome shotgun (WGS) entry which is preliminary data.</text>
</comment>
<dbReference type="EMBL" id="JASGBP010000010">
    <property type="protein sequence ID" value="MDI9258307.1"/>
    <property type="molecule type" value="Genomic_DNA"/>
</dbReference>
<protein>
    <submittedName>
        <fullName evidence="1">Uncharacterized protein</fullName>
    </submittedName>
</protein>
<sequence length="75" mass="8932">MCWSNVEKQCKIIYDKPFISADKPLERKFIIQVIAEEFPEFPRIRIASAVDRCFKIFPTPVERKTLLHFVQTSMR</sequence>
<reference evidence="1 2" key="1">
    <citation type="submission" date="2023-05" db="EMBL/GenBank/DDBJ databases">
        <title>Flavobacterium sedimenti sp. nov., isolated from the sediment.</title>
        <authorList>
            <person name="Wu N."/>
        </authorList>
    </citation>
    <scope>NUCLEOTIDE SEQUENCE [LARGE SCALE GENOMIC DNA]</scope>
    <source>
        <strain evidence="1 2">YZ-48</strain>
    </source>
</reference>
<dbReference type="Proteomes" id="UP001230035">
    <property type="component" value="Unassembled WGS sequence"/>
</dbReference>
<proteinExistence type="predicted"/>
<keyword evidence="2" id="KW-1185">Reference proteome</keyword>
<accession>A0ABT6XTI4</accession>
<name>A0ABT6XTI4_9FLAO</name>
<dbReference type="RefSeq" id="WP_283239972.1">
    <property type="nucleotide sequence ID" value="NZ_JASGBP010000010.1"/>
</dbReference>
<evidence type="ECO:0000313" key="2">
    <source>
        <dbReference type="Proteomes" id="UP001230035"/>
    </source>
</evidence>
<gene>
    <name evidence="1" type="ORF">QHT84_12855</name>
</gene>
<organism evidence="1 2">
    <name type="scientific">Flavobacterium sedimenticola</name>
    <dbReference type="NCBI Taxonomy" id="3043286"/>
    <lineage>
        <taxon>Bacteria</taxon>
        <taxon>Pseudomonadati</taxon>
        <taxon>Bacteroidota</taxon>
        <taxon>Flavobacteriia</taxon>
        <taxon>Flavobacteriales</taxon>
        <taxon>Flavobacteriaceae</taxon>
        <taxon>Flavobacterium</taxon>
    </lineage>
</organism>